<feature type="domain" description="Homoserine dehydrogenase catalytic" evidence="12">
    <location>
        <begin position="125"/>
        <end position="303"/>
    </location>
</feature>
<dbReference type="Gene3D" id="3.30.70.260">
    <property type="match status" value="1"/>
</dbReference>
<dbReference type="PANTHER" id="PTHR43331">
    <property type="entry name" value="HOMOSERINE DEHYDROGENASE"/>
    <property type="match status" value="1"/>
</dbReference>
<dbReference type="Gene3D" id="3.40.50.720">
    <property type="entry name" value="NAD(P)-binding Rossmann-like Domain"/>
    <property type="match status" value="1"/>
</dbReference>
<name>A0ABY8EEJ7_9FIRM</name>
<dbReference type="InterPro" id="IPR001342">
    <property type="entry name" value="HDH_cat"/>
</dbReference>
<evidence type="ECO:0000256" key="7">
    <source>
        <dbReference type="ARBA" id="ARBA00022697"/>
    </source>
</evidence>
<dbReference type="PIRSF" id="PIRSF000098">
    <property type="entry name" value="Homoser_dehydrog"/>
    <property type="match status" value="1"/>
</dbReference>
<dbReference type="RefSeq" id="WP_277733384.1">
    <property type="nucleotide sequence ID" value="NZ_CP120733.1"/>
</dbReference>
<evidence type="ECO:0000313" key="15">
    <source>
        <dbReference type="Proteomes" id="UP001222800"/>
    </source>
</evidence>
<dbReference type="PROSITE" id="PS01042">
    <property type="entry name" value="HOMOSER_DHGENASE"/>
    <property type="match status" value="1"/>
</dbReference>
<dbReference type="Pfam" id="PF00742">
    <property type="entry name" value="Homoserine_dh"/>
    <property type="match status" value="1"/>
</dbReference>
<dbReference type="InterPro" id="IPR019811">
    <property type="entry name" value="HDH_CS"/>
</dbReference>
<dbReference type="InterPro" id="IPR016204">
    <property type="entry name" value="HDH"/>
</dbReference>
<evidence type="ECO:0000256" key="3">
    <source>
        <dbReference type="ARBA" id="ARBA00006753"/>
    </source>
</evidence>
<dbReference type="EC" id="1.1.1.3" evidence="4 10"/>
<dbReference type="Gene3D" id="3.30.360.10">
    <property type="entry name" value="Dihydrodipicolinate Reductase, domain 2"/>
    <property type="match status" value="1"/>
</dbReference>
<dbReference type="Pfam" id="PF03447">
    <property type="entry name" value="NAD_binding_3"/>
    <property type="match status" value="1"/>
</dbReference>
<evidence type="ECO:0000256" key="4">
    <source>
        <dbReference type="ARBA" id="ARBA00013213"/>
    </source>
</evidence>
<comment type="pathway">
    <text evidence="1 10">Amino-acid biosynthesis; L-threonine biosynthesis; L-threonine from L-aspartate: step 3/5.</text>
</comment>
<sequence length="402" mass="44932">MISVAVLGNGVVGSGVCELINKNDNNIKLSKILVKNIDKHKNDKNHNIITDKIEDIFGKDIDIVVELIGGIHPAYEYIKKSLNNKKHVITANKDLISKYGEELLEIAYQNNVKLYFEASVGGGIPIIKNLKNYLASNEIKSIKGILNGTTNFILTKMDKEKTSYTNALKTAQELGFAEADPSSDIKGYDSARKLSILSTIAYEKKVNWENFKVEGIDDITETDIKKANELGGVIKLLGISNFEKGKIYASVRPVIVTKDSEFAKINNEYNSIIVEGDSVGRLTFTGKGAGKLPTATAVYSDIVDSIQNKENSFLFNYEKAFIENHSSEQCDWYIKINYKNSHKVLNELTEHFKNIDLEVNKKTNQILVIVKSEHEEYINAVSNKLLQSQDVKSLNSLMILNN</sequence>
<accession>A0ABY8EEJ7</accession>
<comment type="pathway">
    <text evidence="2 10">Amino-acid biosynthesis; L-methionine biosynthesis via de novo pathway; L-homoserine from L-aspartate: step 3/3.</text>
</comment>
<organism evidence="14 15">
    <name type="scientific">Tepidibacter hydrothermalis</name>
    <dbReference type="NCBI Taxonomy" id="3036126"/>
    <lineage>
        <taxon>Bacteria</taxon>
        <taxon>Bacillati</taxon>
        <taxon>Bacillota</taxon>
        <taxon>Clostridia</taxon>
        <taxon>Peptostreptococcales</taxon>
        <taxon>Peptostreptococcaceae</taxon>
        <taxon>Tepidibacter</taxon>
    </lineage>
</organism>
<evidence type="ECO:0000256" key="1">
    <source>
        <dbReference type="ARBA" id="ARBA00005056"/>
    </source>
</evidence>
<evidence type="ECO:0000313" key="14">
    <source>
        <dbReference type="EMBL" id="WFD11357.1"/>
    </source>
</evidence>
<keyword evidence="10" id="KW-0521">NADP</keyword>
<dbReference type="PANTHER" id="PTHR43331:SF1">
    <property type="entry name" value="HOMOSERINE DEHYDROGENASE"/>
    <property type="match status" value="1"/>
</dbReference>
<dbReference type="Proteomes" id="UP001222800">
    <property type="component" value="Chromosome"/>
</dbReference>
<feature type="domain" description="Aspartate/homoserine dehydrogenase NAD-binding" evidence="13">
    <location>
        <begin position="8"/>
        <end position="117"/>
    </location>
</feature>
<dbReference type="SUPFAM" id="SSF51735">
    <property type="entry name" value="NAD(P)-binding Rossmann-fold domains"/>
    <property type="match status" value="1"/>
</dbReference>
<keyword evidence="15" id="KW-1185">Reference proteome</keyword>
<evidence type="ECO:0000256" key="10">
    <source>
        <dbReference type="RuleBase" id="RU000579"/>
    </source>
</evidence>
<comment type="catalytic activity">
    <reaction evidence="10">
        <text>L-homoserine + NADP(+) = L-aspartate 4-semialdehyde + NADPH + H(+)</text>
        <dbReference type="Rhea" id="RHEA:15761"/>
        <dbReference type="ChEBI" id="CHEBI:15378"/>
        <dbReference type="ChEBI" id="CHEBI:57476"/>
        <dbReference type="ChEBI" id="CHEBI:57783"/>
        <dbReference type="ChEBI" id="CHEBI:58349"/>
        <dbReference type="ChEBI" id="CHEBI:537519"/>
        <dbReference type="EC" id="1.1.1.3"/>
    </reaction>
</comment>
<gene>
    <name evidence="14" type="ORF">P4S50_04575</name>
</gene>
<evidence type="ECO:0000256" key="6">
    <source>
        <dbReference type="ARBA" id="ARBA00022605"/>
    </source>
</evidence>
<keyword evidence="9 10" id="KW-0486">Methionine biosynthesis</keyword>
<dbReference type="NCBIfam" id="NF004976">
    <property type="entry name" value="PRK06349.1"/>
    <property type="match status" value="1"/>
</dbReference>
<dbReference type="GO" id="GO:0004412">
    <property type="term" value="F:homoserine dehydrogenase activity"/>
    <property type="evidence" value="ECO:0007669"/>
    <property type="project" value="UniProtKB-EC"/>
</dbReference>
<evidence type="ECO:0000256" key="11">
    <source>
        <dbReference type="RuleBase" id="RU004171"/>
    </source>
</evidence>
<reference evidence="14 15" key="1">
    <citation type="submission" date="2023-03" db="EMBL/GenBank/DDBJ databases">
        <title>Complete genome sequence of Tepidibacter sp. SWIR-1, isolated from a deep-sea hydrothermal vent.</title>
        <authorList>
            <person name="Li X."/>
        </authorList>
    </citation>
    <scope>NUCLEOTIDE SEQUENCE [LARGE SCALE GENOMIC DNA]</scope>
    <source>
        <strain evidence="14 15">SWIR-1</strain>
    </source>
</reference>
<proteinExistence type="inferred from homology"/>
<dbReference type="EMBL" id="CP120733">
    <property type="protein sequence ID" value="WFD11357.1"/>
    <property type="molecule type" value="Genomic_DNA"/>
</dbReference>
<evidence type="ECO:0000256" key="8">
    <source>
        <dbReference type="ARBA" id="ARBA00023002"/>
    </source>
</evidence>
<evidence type="ECO:0000259" key="12">
    <source>
        <dbReference type="Pfam" id="PF00742"/>
    </source>
</evidence>
<evidence type="ECO:0000256" key="9">
    <source>
        <dbReference type="ARBA" id="ARBA00023167"/>
    </source>
</evidence>
<dbReference type="InterPro" id="IPR005106">
    <property type="entry name" value="Asp/hSer_DH_NAD-bd"/>
</dbReference>
<protein>
    <recommendedName>
        <fullName evidence="5 10">Homoserine dehydrogenase</fullName>
        <ecNumber evidence="4 10">1.1.1.3</ecNumber>
    </recommendedName>
</protein>
<evidence type="ECO:0000256" key="2">
    <source>
        <dbReference type="ARBA" id="ARBA00005062"/>
    </source>
</evidence>
<evidence type="ECO:0000256" key="5">
    <source>
        <dbReference type="ARBA" id="ARBA00013376"/>
    </source>
</evidence>
<keyword evidence="8 10" id="KW-0560">Oxidoreductase</keyword>
<keyword evidence="7 10" id="KW-0791">Threonine biosynthesis</keyword>
<keyword evidence="6 10" id="KW-0028">Amino-acid biosynthesis</keyword>
<dbReference type="SUPFAM" id="SSF55347">
    <property type="entry name" value="Glyceraldehyde-3-phosphate dehydrogenase-like, C-terminal domain"/>
    <property type="match status" value="1"/>
</dbReference>
<evidence type="ECO:0000259" key="13">
    <source>
        <dbReference type="Pfam" id="PF03447"/>
    </source>
</evidence>
<dbReference type="InterPro" id="IPR036291">
    <property type="entry name" value="NAD(P)-bd_dom_sf"/>
</dbReference>
<comment type="similarity">
    <text evidence="3 11">Belongs to the homoserine dehydrogenase family.</text>
</comment>